<dbReference type="EMBL" id="AM940150">
    <property type="protein sequence ID" value="CAQ00012.1"/>
    <property type="molecule type" value="Genomic_DNA"/>
</dbReference>
<organism evidence="1">
    <name type="scientific">Gallibacterium anatis</name>
    <dbReference type="NCBI Taxonomy" id="750"/>
    <lineage>
        <taxon>Bacteria</taxon>
        <taxon>Pseudomonadati</taxon>
        <taxon>Pseudomonadota</taxon>
        <taxon>Gammaproteobacteria</taxon>
        <taxon>Pasteurellales</taxon>
        <taxon>Pasteurellaceae</taxon>
        <taxon>Gallibacterium</taxon>
    </lineage>
</organism>
<gene>
    <name evidence="1" type="primary">gcbD</name>
</gene>
<protein>
    <submittedName>
        <fullName evidence="1">GcbD protein</fullName>
    </submittedName>
</protein>
<dbReference type="AlphaFoldDB" id="B7ZG12"/>
<accession>B7ZG12</accession>
<name>B7ZG12_9PAST</name>
<reference evidence="1" key="1">
    <citation type="submission" date="2008-01" db="EMBL/GenBank/DDBJ databases">
        <title>Identification and characterization of the capsule biosynthetic locus in Gallibacterium.</title>
        <authorList>
            <person name="Bojesen A.M."/>
            <person name="Kristensen B.M."/>
            <person name="Boyce J.D."/>
            <person name="Soriano E.V."/>
            <person name="Bisgaard M."/>
            <person name="Adler B."/>
        </authorList>
    </citation>
    <scope>NUCLEOTIDE SEQUENCE</scope>
    <source>
        <strain evidence="1">12656-12</strain>
    </source>
</reference>
<dbReference type="SMR" id="B7ZG12"/>
<sequence length="242" mass="28010">MIIANMATFPTRKDIVIKVIQSLHKQVDLLNLCLNEFTSIPKEYAKFSKLNPIIPNKDYKDVGKFIHPIVLDASYILVDDDIIYPPNYVAHLQYFYEKFKNLNIVVGTHGVIYSDIYNGSFKARKVFSFRQALDKVRVVNQLGTGTVFLKGYQLPSLSYMEGSQKYVDVRFSKYLYENNISLLCVPREANWQKEITVEDSIFSSFTKKWPSEIIKEVQVISGYSKLKFSVVKQIELDELISY</sequence>
<evidence type="ECO:0000313" key="1">
    <source>
        <dbReference type="EMBL" id="CAQ00012.1"/>
    </source>
</evidence>
<proteinExistence type="predicted"/>
<dbReference type="RefSeq" id="WP_021461683.1">
    <property type="nucleotide sequence ID" value="NZ_AP035889.1"/>
</dbReference>